<name>A0A7W4PMX1_9PROT</name>
<evidence type="ECO:0000259" key="3">
    <source>
        <dbReference type="PROSITE" id="PS51077"/>
    </source>
</evidence>
<dbReference type="PROSITE" id="PS51077">
    <property type="entry name" value="HTH_ICLR"/>
    <property type="match status" value="1"/>
</dbReference>
<evidence type="ECO:0000256" key="2">
    <source>
        <dbReference type="ARBA" id="ARBA00023163"/>
    </source>
</evidence>
<dbReference type="InterPro" id="IPR029016">
    <property type="entry name" value="GAF-like_dom_sf"/>
</dbReference>
<dbReference type="RefSeq" id="WP_182958886.1">
    <property type="nucleotide sequence ID" value="NZ_JABEQM010000008.1"/>
</dbReference>
<dbReference type="PANTHER" id="PTHR30136:SF35">
    <property type="entry name" value="HTH-TYPE TRANSCRIPTIONAL REGULATOR RV1719"/>
    <property type="match status" value="1"/>
</dbReference>
<keyword evidence="5" id="KW-1185">Reference proteome</keyword>
<dbReference type="InterPro" id="IPR036390">
    <property type="entry name" value="WH_DNA-bd_sf"/>
</dbReference>
<dbReference type="SUPFAM" id="SSF55781">
    <property type="entry name" value="GAF domain-like"/>
    <property type="match status" value="1"/>
</dbReference>
<dbReference type="Gene3D" id="1.10.10.10">
    <property type="entry name" value="Winged helix-like DNA-binding domain superfamily/Winged helix DNA-binding domain"/>
    <property type="match status" value="1"/>
</dbReference>
<protein>
    <submittedName>
        <fullName evidence="4">Helix-turn-helix domain-containing protein</fullName>
    </submittedName>
</protein>
<sequence length="245" mass="26137">MTGDNSVDAVRKAGRLLKMVAVGGTEGFELGTLAELCRLPRSTTHRLLASLVDEGLVARVRGTRRYARSDLHGGSRQAHIDIPLHKREWREAIQRVPLGRNDAIFVLARDRDDVICVDACFGERVIPSLTGGVGGRVALGFGPGATMILSCCDNETISRVTARSAGAGGEHALRRDVETARQRGYACDEGALIRGIGGIAVSIPRRTSGTPLALGVALHIDDRPPRYAALMHDLCQASQTLAGLV</sequence>
<accession>A0A7W4PMX1</accession>
<dbReference type="EMBL" id="JABEQM010000008">
    <property type="protein sequence ID" value="MBB2202074.1"/>
    <property type="molecule type" value="Genomic_DNA"/>
</dbReference>
<dbReference type="PANTHER" id="PTHR30136">
    <property type="entry name" value="HELIX-TURN-HELIX TRANSCRIPTIONAL REGULATOR, ICLR FAMILY"/>
    <property type="match status" value="1"/>
</dbReference>
<evidence type="ECO:0000313" key="4">
    <source>
        <dbReference type="EMBL" id="MBB2202074.1"/>
    </source>
</evidence>
<evidence type="ECO:0000313" key="5">
    <source>
        <dbReference type="Proteomes" id="UP000578030"/>
    </source>
</evidence>
<keyword evidence="1" id="KW-0805">Transcription regulation</keyword>
<proteinExistence type="predicted"/>
<dbReference type="AlphaFoldDB" id="A0A7W4PMX1"/>
<keyword evidence="2" id="KW-0804">Transcription</keyword>
<dbReference type="GO" id="GO:0003677">
    <property type="term" value="F:DNA binding"/>
    <property type="evidence" value="ECO:0007669"/>
    <property type="project" value="InterPro"/>
</dbReference>
<evidence type="ECO:0000256" key="1">
    <source>
        <dbReference type="ARBA" id="ARBA00023015"/>
    </source>
</evidence>
<dbReference type="Proteomes" id="UP000578030">
    <property type="component" value="Unassembled WGS sequence"/>
</dbReference>
<reference evidence="4 5" key="1">
    <citation type="submission" date="2020-04" db="EMBL/GenBank/DDBJ databases">
        <title>Description of novel Gluconacetobacter.</title>
        <authorList>
            <person name="Sombolestani A."/>
        </authorList>
    </citation>
    <scope>NUCLEOTIDE SEQUENCE [LARGE SCALE GENOMIC DNA]</scope>
    <source>
        <strain evidence="4 5">LMG 27802</strain>
    </source>
</reference>
<comment type="caution">
    <text evidence="4">The sequence shown here is derived from an EMBL/GenBank/DDBJ whole genome shotgun (WGS) entry which is preliminary data.</text>
</comment>
<dbReference type="InterPro" id="IPR005471">
    <property type="entry name" value="Tscrpt_reg_IclR_N"/>
</dbReference>
<dbReference type="GO" id="GO:0045892">
    <property type="term" value="P:negative regulation of DNA-templated transcription"/>
    <property type="evidence" value="ECO:0007669"/>
    <property type="project" value="TreeGrafter"/>
</dbReference>
<dbReference type="Gene3D" id="3.30.450.40">
    <property type="match status" value="1"/>
</dbReference>
<feature type="domain" description="HTH iclR-type" evidence="3">
    <location>
        <begin position="7"/>
        <end position="70"/>
    </location>
</feature>
<dbReference type="Pfam" id="PF09339">
    <property type="entry name" value="HTH_IclR"/>
    <property type="match status" value="1"/>
</dbReference>
<dbReference type="GO" id="GO:0003700">
    <property type="term" value="F:DNA-binding transcription factor activity"/>
    <property type="evidence" value="ECO:0007669"/>
    <property type="project" value="TreeGrafter"/>
</dbReference>
<dbReference type="SUPFAM" id="SSF46785">
    <property type="entry name" value="Winged helix' DNA-binding domain"/>
    <property type="match status" value="1"/>
</dbReference>
<dbReference type="InterPro" id="IPR050707">
    <property type="entry name" value="HTH_MetabolicPath_Reg"/>
</dbReference>
<organism evidence="4 5">
    <name type="scientific">Gluconacetobacter tumulisoli</name>
    <dbReference type="NCBI Taxonomy" id="1286189"/>
    <lineage>
        <taxon>Bacteria</taxon>
        <taxon>Pseudomonadati</taxon>
        <taxon>Pseudomonadota</taxon>
        <taxon>Alphaproteobacteria</taxon>
        <taxon>Acetobacterales</taxon>
        <taxon>Acetobacteraceae</taxon>
        <taxon>Gluconacetobacter</taxon>
    </lineage>
</organism>
<gene>
    <name evidence="4" type="ORF">HLH28_10920</name>
</gene>
<dbReference type="InterPro" id="IPR036388">
    <property type="entry name" value="WH-like_DNA-bd_sf"/>
</dbReference>